<name>A0ABV7CK42_9GAMM</name>
<comment type="caution">
    <text evidence="4">The sequence shown here is derived from an EMBL/GenBank/DDBJ whole genome shotgun (WGS) entry which is preliminary data.</text>
</comment>
<dbReference type="Pfam" id="PF00326">
    <property type="entry name" value="Peptidase_S9"/>
    <property type="match status" value="1"/>
</dbReference>
<dbReference type="EMBL" id="JBHRSD010000017">
    <property type="protein sequence ID" value="MFC3032974.1"/>
    <property type="molecule type" value="Genomic_DNA"/>
</dbReference>
<evidence type="ECO:0000313" key="5">
    <source>
        <dbReference type="Proteomes" id="UP001595453"/>
    </source>
</evidence>
<protein>
    <submittedName>
        <fullName evidence="4">Alpha/beta hydrolase family protein</fullName>
        <ecNumber evidence="4">3.4.-.-</ecNumber>
    </submittedName>
</protein>
<evidence type="ECO:0000256" key="2">
    <source>
        <dbReference type="SAM" id="SignalP"/>
    </source>
</evidence>
<dbReference type="RefSeq" id="WP_377123990.1">
    <property type="nucleotide sequence ID" value="NZ_JBHRSD010000017.1"/>
</dbReference>
<feature type="chain" id="PRO_5047066823" evidence="2">
    <location>
        <begin position="21"/>
        <end position="819"/>
    </location>
</feature>
<keyword evidence="1 4" id="KW-0378">Hydrolase</keyword>
<sequence>MTLRTTLSLLLCALASPLQAASIEKQAIEFIGPFAEGAKLKAHETPFRNTIIDTLAPQLVKSKQSLQLGTQTLNWQRLDKVSGLTLAGMQALRYEFSTERFTQGTLKLQGLQKATVYLNGERVGDTNELSLALVRGDHQLLIIAEQVDDWQKVDLDFTGKNQHDVLITRSGDTQQALSAKQLFDAPTISALSIAPNGQLHAYTQRHYQDSQGNTPLFETLLLDSKGNIHYRFEHSKANQLVWRADSKKVLLDEAGQLKQLDLASKQLSVIAPSIEGASDWRYLDDNTLLFSWSKNTDDKDKLTKHYRGLEDRWSYFRNNSQLYTLDLRSGLIEAVSSNKLSYSLADIDTARGKILVTRSPADYQAPPHMLTELVEIDLSTKQETLLGQYRTFNQALYTKDGFYVVAGPDFMNGLGRDLPNDMLANNYDGQLYWLSRDGKQAKALSKTFDPAIGDIALSGDDDLVLKVTERDTQPLYFYDSSKASFQKLNTGFDVVDGFAISQGKKSQVLVSGSTASTPQQLKSLEVGKNKASILWDSAPLAYQDAEIAKLEEFNFTNKAGVEIKGRVYLPADLDTTKQYPALVYYYGGTSPVNRGFSGRYPFNHWAAQGYVVYVLQPTGATGFGQQFSAQHVNAWGEHTAEDIIQGTQAFLNHYSFVNKRKVGNLGASYGGFMTMLLATKTDLFSASIAHAGISNITSYWGQGWWGYLYSGEASKNSFPWNNPTLYSQHSPVFHADKVNSPLLLIHGDADTNVPPGESQTMYTALKVLGKDVELVEFKGADHQIFARDRRFKWWNTMLAYFDMHLKDEPQWWQYIYSQQ</sequence>
<dbReference type="Gene3D" id="3.40.50.1820">
    <property type="entry name" value="alpha/beta hydrolase"/>
    <property type="match status" value="1"/>
</dbReference>
<dbReference type="PANTHER" id="PTHR42776:SF4">
    <property type="entry name" value="ACYLAMINO-ACID-RELEASING ENZYME"/>
    <property type="match status" value="1"/>
</dbReference>
<organism evidence="4 5">
    <name type="scientific">Pseudoalteromonas fenneropenaei</name>
    <dbReference type="NCBI Taxonomy" id="1737459"/>
    <lineage>
        <taxon>Bacteria</taxon>
        <taxon>Pseudomonadati</taxon>
        <taxon>Pseudomonadota</taxon>
        <taxon>Gammaproteobacteria</taxon>
        <taxon>Alteromonadales</taxon>
        <taxon>Pseudoalteromonadaceae</taxon>
        <taxon>Pseudoalteromonas</taxon>
    </lineage>
</organism>
<dbReference type="InterPro" id="IPR029058">
    <property type="entry name" value="AB_hydrolase_fold"/>
</dbReference>
<dbReference type="SUPFAM" id="SSF53474">
    <property type="entry name" value="alpha/beta-Hydrolases"/>
    <property type="match status" value="1"/>
</dbReference>
<dbReference type="GO" id="GO:0016787">
    <property type="term" value="F:hydrolase activity"/>
    <property type="evidence" value="ECO:0007669"/>
    <property type="project" value="UniProtKB-KW"/>
</dbReference>
<feature type="domain" description="Peptidase S9 prolyl oligopeptidase catalytic" evidence="3">
    <location>
        <begin position="603"/>
        <end position="807"/>
    </location>
</feature>
<keyword evidence="5" id="KW-1185">Reference proteome</keyword>
<reference evidence="5" key="1">
    <citation type="journal article" date="2019" name="Int. J. Syst. Evol. Microbiol.">
        <title>The Global Catalogue of Microorganisms (GCM) 10K type strain sequencing project: providing services to taxonomists for standard genome sequencing and annotation.</title>
        <authorList>
            <consortium name="The Broad Institute Genomics Platform"/>
            <consortium name="The Broad Institute Genome Sequencing Center for Infectious Disease"/>
            <person name="Wu L."/>
            <person name="Ma J."/>
        </authorList>
    </citation>
    <scope>NUCLEOTIDE SEQUENCE [LARGE SCALE GENOMIC DNA]</scope>
    <source>
        <strain evidence="5">KCTC 42730</strain>
    </source>
</reference>
<evidence type="ECO:0000259" key="3">
    <source>
        <dbReference type="Pfam" id="PF00326"/>
    </source>
</evidence>
<evidence type="ECO:0000313" key="4">
    <source>
        <dbReference type="EMBL" id="MFC3032974.1"/>
    </source>
</evidence>
<feature type="signal peptide" evidence="2">
    <location>
        <begin position="1"/>
        <end position="20"/>
    </location>
</feature>
<dbReference type="Proteomes" id="UP001595453">
    <property type="component" value="Unassembled WGS sequence"/>
</dbReference>
<proteinExistence type="predicted"/>
<dbReference type="PANTHER" id="PTHR42776">
    <property type="entry name" value="SERINE PEPTIDASE S9 FAMILY MEMBER"/>
    <property type="match status" value="1"/>
</dbReference>
<gene>
    <name evidence="4" type="ORF">ACFOEE_10615</name>
</gene>
<dbReference type="InterPro" id="IPR001375">
    <property type="entry name" value="Peptidase_S9_cat"/>
</dbReference>
<keyword evidence="2" id="KW-0732">Signal</keyword>
<dbReference type="EC" id="3.4.-.-" evidence="4"/>
<accession>A0ABV7CK42</accession>
<evidence type="ECO:0000256" key="1">
    <source>
        <dbReference type="ARBA" id="ARBA00022801"/>
    </source>
</evidence>
<dbReference type="SUPFAM" id="SSF82171">
    <property type="entry name" value="DPP6 N-terminal domain-like"/>
    <property type="match status" value="1"/>
</dbReference>